<accession>A0AA39UT65</accession>
<organism evidence="1 2">
    <name type="scientific">Armillaria luteobubalina</name>
    <dbReference type="NCBI Taxonomy" id="153913"/>
    <lineage>
        <taxon>Eukaryota</taxon>
        <taxon>Fungi</taxon>
        <taxon>Dikarya</taxon>
        <taxon>Basidiomycota</taxon>
        <taxon>Agaricomycotina</taxon>
        <taxon>Agaricomycetes</taxon>
        <taxon>Agaricomycetidae</taxon>
        <taxon>Agaricales</taxon>
        <taxon>Marasmiineae</taxon>
        <taxon>Physalacriaceae</taxon>
        <taxon>Armillaria</taxon>
    </lineage>
</organism>
<evidence type="ECO:0000313" key="2">
    <source>
        <dbReference type="Proteomes" id="UP001175228"/>
    </source>
</evidence>
<proteinExistence type="predicted"/>
<comment type="caution">
    <text evidence="1">The sequence shown here is derived from an EMBL/GenBank/DDBJ whole genome shotgun (WGS) entry which is preliminary data.</text>
</comment>
<dbReference type="AlphaFoldDB" id="A0AA39UT65"/>
<protein>
    <submittedName>
        <fullName evidence="1">Uncharacterized protein</fullName>
    </submittedName>
</protein>
<reference evidence="1" key="1">
    <citation type="submission" date="2023-06" db="EMBL/GenBank/DDBJ databases">
        <authorList>
            <consortium name="Lawrence Berkeley National Laboratory"/>
            <person name="Ahrendt S."/>
            <person name="Sahu N."/>
            <person name="Indic B."/>
            <person name="Wong-Bajracharya J."/>
            <person name="Merenyi Z."/>
            <person name="Ke H.-M."/>
            <person name="Monk M."/>
            <person name="Kocsube S."/>
            <person name="Drula E."/>
            <person name="Lipzen A."/>
            <person name="Balint B."/>
            <person name="Henrissat B."/>
            <person name="Andreopoulos B."/>
            <person name="Martin F.M."/>
            <person name="Harder C.B."/>
            <person name="Rigling D."/>
            <person name="Ford K.L."/>
            <person name="Foster G.D."/>
            <person name="Pangilinan J."/>
            <person name="Papanicolaou A."/>
            <person name="Barry K."/>
            <person name="LaButti K."/>
            <person name="Viragh M."/>
            <person name="Koriabine M."/>
            <person name="Yan M."/>
            <person name="Riley R."/>
            <person name="Champramary S."/>
            <person name="Plett K.L."/>
            <person name="Tsai I.J."/>
            <person name="Slot J."/>
            <person name="Sipos G."/>
            <person name="Plett J."/>
            <person name="Nagy L.G."/>
            <person name="Grigoriev I.V."/>
        </authorList>
    </citation>
    <scope>NUCLEOTIDE SEQUENCE</scope>
    <source>
        <strain evidence="1">HWK02</strain>
    </source>
</reference>
<sequence length="176" mass="19472">MCAAQFYPVATFFFGSGPAKVQSQTLLALSSTSHGACSLPAPKKTLLTVCQVPGSSLKLWTTFSDGFKFSADTMGVGLSSYSVEMYTLGSSSMLSIFVRWDCIVETAGQLVEPWSIKMYLSYPCRGDRIRGKSLHQLSDNWHPSLLPLSFVDGRAYFSEGHIMDRGFRVMSKRVRK</sequence>
<gene>
    <name evidence="1" type="ORF">EDD18DRAFT_1139346</name>
</gene>
<dbReference type="Proteomes" id="UP001175228">
    <property type="component" value="Unassembled WGS sequence"/>
</dbReference>
<evidence type="ECO:0000313" key="1">
    <source>
        <dbReference type="EMBL" id="KAK0502123.1"/>
    </source>
</evidence>
<dbReference type="EMBL" id="JAUEPU010000005">
    <property type="protein sequence ID" value="KAK0502123.1"/>
    <property type="molecule type" value="Genomic_DNA"/>
</dbReference>
<keyword evidence="2" id="KW-1185">Reference proteome</keyword>
<name>A0AA39UT65_9AGAR</name>